<evidence type="ECO:0000256" key="4">
    <source>
        <dbReference type="ARBA" id="ARBA00022801"/>
    </source>
</evidence>
<comment type="function">
    <text evidence="6">Bidirectionally degrades single-stranded DNA into large acid-insoluble oligonucleotides, which are then degraded further into small acid-soluble oligonucleotides.</text>
</comment>
<sequence length="82" mass="8762">MAEGQDDVADLSFEAALKRLEEIVRKLESGEAPLDEAIDLYTEGDRLKRQCEARLAAAQARIEQIQFGPGGAPSGTAPFGGD</sequence>
<comment type="catalytic activity">
    <reaction evidence="6">
        <text>Exonucleolytic cleavage in either 5'- to 3'- or 3'- to 5'-direction to yield nucleoside 5'-phosphates.</text>
        <dbReference type="EC" id="3.1.11.6"/>
    </reaction>
</comment>
<dbReference type="InterPro" id="IPR037004">
    <property type="entry name" value="Exonuc_VII_ssu_sf"/>
</dbReference>
<dbReference type="GO" id="GO:0005829">
    <property type="term" value="C:cytosol"/>
    <property type="evidence" value="ECO:0007669"/>
    <property type="project" value="TreeGrafter"/>
</dbReference>
<keyword evidence="2 6" id="KW-0963">Cytoplasm</keyword>
<dbReference type="SUPFAM" id="SSF116842">
    <property type="entry name" value="XseB-like"/>
    <property type="match status" value="1"/>
</dbReference>
<dbReference type="PANTHER" id="PTHR34137">
    <property type="entry name" value="EXODEOXYRIBONUCLEASE 7 SMALL SUBUNIT"/>
    <property type="match status" value="1"/>
</dbReference>
<comment type="subcellular location">
    <subcellularLocation>
        <location evidence="6">Cytoplasm</location>
    </subcellularLocation>
</comment>
<gene>
    <name evidence="6" type="primary">xseB</name>
    <name evidence="7" type="ORF">FRZ32_01875</name>
</gene>
<evidence type="ECO:0000256" key="6">
    <source>
        <dbReference type="HAMAP-Rule" id="MF_00337"/>
    </source>
</evidence>
<dbReference type="InterPro" id="IPR003761">
    <property type="entry name" value="Exonuc_VII_S"/>
</dbReference>
<dbReference type="GO" id="GO:0006308">
    <property type="term" value="P:DNA catabolic process"/>
    <property type="evidence" value="ECO:0007669"/>
    <property type="project" value="UniProtKB-UniRule"/>
</dbReference>
<evidence type="ECO:0000256" key="3">
    <source>
        <dbReference type="ARBA" id="ARBA00022722"/>
    </source>
</evidence>
<evidence type="ECO:0000256" key="5">
    <source>
        <dbReference type="ARBA" id="ARBA00022839"/>
    </source>
</evidence>
<evidence type="ECO:0000256" key="2">
    <source>
        <dbReference type="ARBA" id="ARBA00022490"/>
    </source>
</evidence>
<comment type="subunit">
    <text evidence="6">Heterooligomer composed of large and small subunits.</text>
</comment>
<dbReference type="AlphaFoldDB" id="A0A5C6TQ86"/>
<reference evidence="7 8" key="1">
    <citation type="journal article" date="2015" name="J. Microbiol.">
        <title>Sphingosinicella ginsenosidimutans sp. nov., with ginsenoside converting activity.</title>
        <authorList>
            <person name="Kim J.K."/>
            <person name="Kang M.S."/>
            <person name="Park S.C."/>
            <person name="Kim K.M."/>
            <person name="Choi K."/>
            <person name="Yoon M.H."/>
            <person name="Im W.T."/>
        </authorList>
    </citation>
    <scope>NUCLEOTIDE SEQUENCE [LARGE SCALE GENOMIC DNA]</scope>
    <source>
        <strain evidence="7 8">BS-11</strain>
    </source>
</reference>
<dbReference type="EMBL" id="VOQQ01000001">
    <property type="protein sequence ID" value="TXC62513.1"/>
    <property type="molecule type" value="Genomic_DNA"/>
</dbReference>
<dbReference type="GO" id="GO:0009318">
    <property type="term" value="C:exodeoxyribonuclease VII complex"/>
    <property type="evidence" value="ECO:0007669"/>
    <property type="project" value="UniProtKB-UniRule"/>
</dbReference>
<proteinExistence type="inferred from homology"/>
<comment type="caution">
    <text evidence="7">The sequence shown here is derived from an EMBL/GenBank/DDBJ whole genome shotgun (WGS) entry which is preliminary data.</text>
</comment>
<dbReference type="Pfam" id="PF02609">
    <property type="entry name" value="Exonuc_VII_S"/>
    <property type="match status" value="1"/>
</dbReference>
<name>A0A5C6TQ86_9SPHN</name>
<dbReference type="GO" id="GO:0008855">
    <property type="term" value="F:exodeoxyribonuclease VII activity"/>
    <property type="evidence" value="ECO:0007669"/>
    <property type="project" value="UniProtKB-UniRule"/>
</dbReference>
<dbReference type="NCBIfam" id="NF002139">
    <property type="entry name" value="PRK00977.1-3"/>
    <property type="match status" value="1"/>
</dbReference>
<accession>A0A5C6TQ86</accession>
<evidence type="ECO:0000313" key="8">
    <source>
        <dbReference type="Proteomes" id="UP000321249"/>
    </source>
</evidence>
<keyword evidence="4 6" id="KW-0378">Hydrolase</keyword>
<keyword evidence="8" id="KW-1185">Reference proteome</keyword>
<dbReference type="EC" id="3.1.11.6" evidence="6"/>
<dbReference type="Gene3D" id="1.10.287.1040">
    <property type="entry name" value="Exonuclease VII, small subunit"/>
    <property type="match status" value="1"/>
</dbReference>
<keyword evidence="5 6" id="KW-0269">Exonuclease</keyword>
<dbReference type="NCBIfam" id="TIGR01280">
    <property type="entry name" value="xseB"/>
    <property type="match status" value="1"/>
</dbReference>
<dbReference type="RefSeq" id="WP_147041901.1">
    <property type="nucleotide sequence ID" value="NZ_BAABIR010000001.1"/>
</dbReference>
<evidence type="ECO:0000313" key="7">
    <source>
        <dbReference type="EMBL" id="TXC62513.1"/>
    </source>
</evidence>
<protein>
    <recommendedName>
        <fullName evidence="6">Exodeoxyribonuclease 7 small subunit</fullName>
        <ecNumber evidence="6">3.1.11.6</ecNumber>
    </recommendedName>
    <alternativeName>
        <fullName evidence="6">Exodeoxyribonuclease VII small subunit</fullName>
        <shortName evidence="6">Exonuclease VII small subunit</shortName>
    </alternativeName>
</protein>
<dbReference type="OrthoDB" id="9808145at2"/>
<keyword evidence="3 6" id="KW-0540">Nuclease</keyword>
<dbReference type="PANTHER" id="PTHR34137:SF1">
    <property type="entry name" value="EXODEOXYRIBONUCLEASE 7 SMALL SUBUNIT"/>
    <property type="match status" value="1"/>
</dbReference>
<dbReference type="Proteomes" id="UP000321249">
    <property type="component" value="Unassembled WGS sequence"/>
</dbReference>
<dbReference type="HAMAP" id="MF_00337">
    <property type="entry name" value="Exonuc_7_S"/>
    <property type="match status" value="1"/>
</dbReference>
<organism evidence="7 8">
    <name type="scientific">Allosphingosinicella ginsenosidimutans</name>
    <dbReference type="NCBI Taxonomy" id="1176539"/>
    <lineage>
        <taxon>Bacteria</taxon>
        <taxon>Pseudomonadati</taxon>
        <taxon>Pseudomonadota</taxon>
        <taxon>Alphaproteobacteria</taxon>
        <taxon>Sphingomonadales</taxon>
        <taxon>Sphingomonadaceae</taxon>
        <taxon>Allosphingosinicella</taxon>
    </lineage>
</organism>
<evidence type="ECO:0000256" key="1">
    <source>
        <dbReference type="ARBA" id="ARBA00009998"/>
    </source>
</evidence>
<comment type="similarity">
    <text evidence="1 6">Belongs to the XseB family.</text>
</comment>